<dbReference type="EMBL" id="VEVO01000009">
    <property type="protein sequence ID" value="KAF0037259.1"/>
    <property type="molecule type" value="Genomic_DNA"/>
</dbReference>
<proteinExistence type="predicted"/>
<feature type="compositionally biased region" description="Polar residues" evidence="1">
    <location>
        <begin position="56"/>
        <end position="76"/>
    </location>
</feature>
<protein>
    <submittedName>
        <fullName evidence="2">Uncharacterized protein</fullName>
    </submittedName>
</protein>
<organism evidence="2 3">
    <name type="scientific">Scophthalmus maximus</name>
    <name type="common">Turbot</name>
    <name type="synonym">Psetta maxima</name>
    <dbReference type="NCBI Taxonomy" id="52904"/>
    <lineage>
        <taxon>Eukaryota</taxon>
        <taxon>Metazoa</taxon>
        <taxon>Chordata</taxon>
        <taxon>Craniata</taxon>
        <taxon>Vertebrata</taxon>
        <taxon>Euteleostomi</taxon>
        <taxon>Actinopterygii</taxon>
        <taxon>Neopterygii</taxon>
        <taxon>Teleostei</taxon>
        <taxon>Neoteleostei</taxon>
        <taxon>Acanthomorphata</taxon>
        <taxon>Carangaria</taxon>
        <taxon>Pleuronectiformes</taxon>
        <taxon>Pleuronectoidei</taxon>
        <taxon>Scophthalmidae</taxon>
        <taxon>Scophthalmus</taxon>
    </lineage>
</organism>
<sequence>MPVRLSHPLEADEFGKRSRHRAHTFRQPEGAAEEDEKKVAGTSPRRFDSQEHRHFSTGSFRQISSSLLRQRFPPSN</sequence>
<reference evidence="2 3" key="1">
    <citation type="submission" date="2019-06" db="EMBL/GenBank/DDBJ databases">
        <title>Draft genomes of female and male turbot (Scophthalmus maximus).</title>
        <authorList>
            <person name="Xu H."/>
            <person name="Xu X.-W."/>
            <person name="Shao C."/>
            <person name="Chen S."/>
        </authorList>
    </citation>
    <scope>NUCLEOTIDE SEQUENCE [LARGE SCALE GENOMIC DNA]</scope>
    <source>
        <strain evidence="2">Ysfricsl-2016a</strain>
        <tissue evidence="2">Blood</tissue>
    </source>
</reference>
<evidence type="ECO:0000313" key="2">
    <source>
        <dbReference type="EMBL" id="KAF0037259.1"/>
    </source>
</evidence>
<dbReference type="AlphaFoldDB" id="A0A6A4SX18"/>
<feature type="region of interest" description="Disordered" evidence="1">
    <location>
        <begin position="1"/>
        <end position="76"/>
    </location>
</feature>
<accession>A0A6A4SX18</accession>
<evidence type="ECO:0000313" key="3">
    <source>
        <dbReference type="Proteomes" id="UP000438429"/>
    </source>
</evidence>
<evidence type="ECO:0000256" key="1">
    <source>
        <dbReference type="SAM" id="MobiDB-lite"/>
    </source>
</evidence>
<name>A0A6A4SX18_SCOMX</name>
<dbReference type="Proteomes" id="UP000438429">
    <property type="component" value="Unassembled WGS sequence"/>
</dbReference>
<gene>
    <name evidence="2" type="ORF">F2P81_010133</name>
</gene>
<feature type="compositionally biased region" description="Basic and acidic residues" evidence="1">
    <location>
        <begin position="7"/>
        <end position="16"/>
    </location>
</feature>
<feature type="compositionally biased region" description="Basic and acidic residues" evidence="1">
    <location>
        <begin position="35"/>
        <end position="54"/>
    </location>
</feature>
<comment type="caution">
    <text evidence="2">The sequence shown here is derived from an EMBL/GenBank/DDBJ whole genome shotgun (WGS) entry which is preliminary data.</text>
</comment>